<dbReference type="InterPro" id="IPR048375">
    <property type="entry name" value="YtxK-like_N"/>
</dbReference>
<dbReference type="InterPro" id="IPR029063">
    <property type="entry name" value="SAM-dependent_MTases_sf"/>
</dbReference>
<organism evidence="3 4">
    <name type="scientific">Oceanobacillus luteolus</name>
    <dbReference type="NCBI Taxonomy" id="1274358"/>
    <lineage>
        <taxon>Bacteria</taxon>
        <taxon>Bacillati</taxon>
        <taxon>Bacillota</taxon>
        <taxon>Bacilli</taxon>
        <taxon>Bacillales</taxon>
        <taxon>Bacillaceae</taxon>
        <taxon>Oceanobacillus</taxon>
    </lineage>
</organism>
<gene>
    <name evidence="3" type="ORF">ACFSBH_07855</name>
</gene>
<dbReference type="PIRSF" id="PIRSF026567">
    <property type="entry name" value="Adenine_mtase_bact_prd"/>
    <property type="match status" value="1"/>
</dbReference>
<dbReference type="SUPFAM" id="SSF53335">
    <property type="entry name" value="S-adenosyl-L-methionine-dependent methyltransferases"/>
    <property type="match status" value="1"/>
</dbReference>
<evidence type="ECO:0000259" key="2">
    <source>
        <dbReference type="Pfam" id="PF21106"/>
    </source>
</evidence>
<dbReference type="EMBL" id="JBHUDE010000039">
    <property type="protein sequence ID" value="MFD1607562.1"/>
    <property type="molecule type" value="Genomic_DNA"/>
</dbReference>
<name>A0ABW4HR77_9BACI</name>
<reference evidence="4" key="1">
    <citation type="journal article" date="2019" name="Int. J. Syst. Evol. Microbiol.">
        <title>The Global Catalogue of Microorganisms (GCM) 10K type strain sequencing project: providing services to taxonomists for standard genome sequencing and annotation.</title>
        <authorList>
            <consortium name="The Broad Institute Genomics Platform"/>
            <consortium name="The Broad Institute Genome Sequencing Center for Infectious Disease"/>
            <person name="Wu L."/>
            <person name="Ma J."/>
        </authorList>
    </citation>
    <scope>NUCLEOTIDE SEQUENCE [LARGE SCALE GENOMIC DNA]</scope>
    <source>
        <strain evidence="4">CGMCC 1.12376</strain>
    </source>
</reference>
<dbReference type="CDD" id="cd02440">
    <property type="entry name" value="AdoMet_MTases"/>
    <property type="match status" value="1"/>
</dbReference>
<keyword evidence="3" id="KW-0489">Methyltransferase</keyword>
<dbReference type="RefSeq" id="WP_251515040.1">
    <property type="nucleotide sequence ID" value="NZ_JAMBON010000022.1"/>
</dbReference>
<proteinExistence type="predicted"/>
<evidence type="ECO:0000259" key="1">
    <source>
        <dbReference type="Pfam" id="PF02384"/>
    </source>
</evidence>
<dbReference type="Gene3D" id="1.10.150.470">
    <property type="match status" value="1"/>
</dbReference>
<dbReference type="Pfam" id="PF02384">
    <property type="entry name" value="N6_Mtase"/>
    <property type="match status" value="1"/>
</dbReference>
<sequence>MEKSTVEQLFKWFEKTTEIIQAHMDEPYLDSLSEVMDTVFFDSPNEEFNDILTKKLNDALDELGEIKYSTTDLKKALQLAILKGMKDSVQEQHVMTPESIGLIVAYLADQLMKNKQEIRIFDPAGGTGNLLFTVMEQLSQKQTAYASEVDPTLIQLAVSSANLLKKEIEFFHQDSLAPFLIDPVDLIVADLPVGYYPDDIRANDYKLKAGSGHSYSHHLFIEQSLKYTKEAGFLIFVIPDFLFTSDQSEQLNRYLKEHAHIVGVLRLPESIFKSSRNVKSILVLQKKGEETSSPKQPLLVQLPSLTNHQAMADILGQMNRWFQTYEGR</sequence>
<feature type="domain" description="DNA methylase adenine-specific" evidence="1">
    <location>
        <begin position="94"/>
        <end position="293"/>
    </location>
</feature>
<keyword evidence="3" id="KW-0808">Transferase</keyword>
<feature type="domain" description="YtxK-like N-terminal helical" evidence="2">
    <location>
        <begin position="7"/>
        <end position="85"/>
    </location>
</feature>
<dbReference type="InterPro" id="IPR003356">
    <property type="entry name" value="DNA_methylase_A-5"/>
</dbReference>
<dbReference type="PANTHER" id="PTHR41313">
    <property type="entry name" value="ADENINE-SPECIFIC METHYLTRANSFERASE"/>
    <property type="match status" value="1"/>
</dbReference>
<dbReference type="PRINTS" id="PR00507">
    <property type="entry name" value="N12N6MTFRASE"/>
</dbReference>
<dbReference type="Pfam" id="PF21106">
    <property type="entry name" value="YtxK_like"/>
    <property type="match status" value="1"/>
</dbReference>
<evidence type="ECO:0000313" key="3">
    <source>
        <dbReference type="EMBL" id="MFD1607562.1"/>
    </source>
</evidence>
<dbReference type="InterPro" id="IPR052933">
    <property type="entry name" value="DNA_Protect_Modify"/>
</dbReference>
<evidence type="ECO:0000313" key="4">
    <source>
        <dbReference type="Proteomes" id="UP001597221"/>
    </source>
</evidence>
<dbReference type="Proteomes" id="UP001597221">
    <property type="component" value="Unassembled WGS sequence"/>
</dbReference>
<keyword evidence="4" id="KW-1185">Reference proteome</keyword>
<comment type="caution">
    <text evidence="3">The sequence shown here is derived from an EMBL/GenBank/DDBJ whole genome shotgun (WGS) entry which is preliminary data.</text>
</comment>
<protein>
    <submittedName>
        <fullName evidence="3">Class I SAM-dependent methyltransferase</fullName>
    </submittedName>
</protein>
<dbReference type="PANTHER" id="PTHR41313:SF1">
    <property type="entry name" value="DNA METHYLASE ADENINE-SPECIFIC DOMAIN-CONTAINING PROTEIN"/>
    <property type="match status" value="1"/>
</dbReference>
<accession>A0ABW4HR77</accession>
<dbReference type="GO" id="GO:0008168">
    <property type="term" value="F:methyltransferase activity"/>
    <property type="evidence" value="ECO:0007669"/>
    <property type="project" value="UniProtKB-KW"/>
</dbReference>
<dbReference type="InterPro" id="IPR016843">
    <property type="entry name" value="S-AdoMet-dep_Ade-MeTrfase_prd"/>
</dbReference>
<dbReference type="GO" id="GO:0032259">
    <property type="term" value="P:methylation"/>
    <property type="evidence" value="ECO:0007669"/>
    <property type="project" value="UniProtKB-KW"/>
</dbReference>
<dbReference type="Gene3D" id="3.40.50.150">
    <property type="entry name" value="Vaccinia Virus protein VP39"/>
    <property type="match status" value="1"/>
</dbReference>